<feature type="domain" description="Ricin B lectin" evidence="1">
    <location>
        <begin position="48"/>
        <end position="144"/>
    </location>
</feature>
<proteinExistence type="predicted"/>
<name>A0AAD6VW15_9AGAR</name>
<dbReference type="InterPro" id="IPR000772">
    <property type="entry name" value="Ricin_B_lectin"/>
</dbReference>
<keyword evidence="3" id="KW-1185">Reference proteome</keyword>
<dbReference type="AlphaFoldDB" id="A0AAD6VW15"/>
<reference evidence="2" key="1">
    <citation type="submission" date="2023-03" db="EMBL/GenBank/DDBJ databases">
        <title>Massive genome expansion in bonnet fungi (Mycena s.s.) driven by repeated elements and novel gene families across ecological guilds.</title>
        <authorList>
            <consortium name="Lawrence Berkeley National Laboratory"/>
            <person name="Harder C.B."/>
            <person name="Miyauchi S."/>
            <person name="Viragh M."/>
            <person name="Kuo A."/>
            <person name="Thoen E."/>
            <person name="Andreopoulos B."/>
            <person name="Lu D."/>
            <person name="Skrede I."/>
            <person name="Drula E."/>
            <person name="Henrissat B."/>
            <person name="Morin E."/>
            <person name="Kohler A."/>
            <person name="Barry K."/>
            <person name="LaButti K."/>
            <person name="Morin E."/>
            <person name="Salamov A."/>
            <person name="Lipzen A."/>
            <person name="Mereny Z."/>
            <person name="Hegedus B."/>
            <person name="Baldrian P."/>
            <person name="Stursova M."/>
            <person name="Weitz H."/>
            <person name="Taylor A."/>
            <person name="Grigoriev I.V."/>
            <person name="Nagy L.G."/>
            <person name="Martin F."/>
            <person name="Kauserud H."/>
        </authorList>
    </citation>
    <scope>NUCLEOTIDE SEQUENCE</scope>
    <source>
        <strain evidence="2">9144</strain>
    </source>
</reference>
<dbReference type="SUPFAM" id="SSF50370">
    <property type="entry name" value="Ricin B-like lectins"/>
    <property type="match status" value="1"/>
</dbReference>
<dbReference type="PROSITE" id="PS50231">
    <property type="entry name" value="RICIN_B_LECTIN"/>
    <property type="match status" value="1"/>
</dbReference>
<dbReference type="InterPro" id="IPR035992">
    <property type="entry name" value="Ricin_B-like_lectins"/>
</dbReference>
<sequence length="182" mass="19843">MSLRTGIYTITNSKVPLVLDLADGKSADKTLILGWPEHLADSGLPFLNQLWLVRKLSDSVYSLQNLAGGTYMDMSLDSGSNSANANGNVVYGFHANDGTASHKANQKWEIIAAGQFYKLRNVQGKTYLDLAAGGTSNGTKIQTWEAASTNNASNQLWKLKAHCHGEDQIQTYEEASPYFVVK</sequence>
<protein>
    <submittedName>
        <fullName evidence="2">Ricin B lectin domain-containing protein</fullName>
    </submittedName>
</protein>
<accession>A0AAD6VW15</accession>
<evidence type="ECO:0000259" key="1">
    <source>
        <dbReference type="Pfam" id="PF14200"/>
    </source>
</evidence>
<gene>
    <name evidence="2" type="ORF">GGX14DRAFT_560948</name>
</gene>
<organism evidence="2 3">
    <name type="scientific">Mycena pura</name>
    <dbReference type="NCBI Taxonomy" id="153505"/>
    <lineage>
        <taxon>Eukaryota</taxon>
        <taxon>Fungi</taxon>
        <taxon>Dikarya</taxon>
        <taxon>Basidiomycota</taxon>
        <taxon>Agaricomycotina</taxon>
        <taxon>Agaricomycetes</taxon>
        <taxon>Agaricomycetidae</taxon>
        <taxon>Agaricales</taxon>
        <taxon>Marasmiineae</taxon>
        <taxon>Mycenaceae</taxon>
        <taxon>Mycena</taxon>
    </lineage>
</organism>
<dbReference type="Pfam" id="PF14200">
    <property type="entry name" value="RicinB_lectin_2"/>
    <property type="match status" value="1"/>
</dbReference>
<dbReference type="EMBL" id="JARJCW010000012">
    <property type="protein sequence ID" value="KAJ7218601.1"/>
    <property type="molecule type" value="Genomic_DNA"/>
</dbReference>
<comment type="caution">
    <text evidence="2">The sequence shown here is derived from an EMBL/GenBank/DDBJ whole genome shotgun (WGS) entry which is preliminary data.</text>
</comment>
<dbReference type="Gene3D" id="2.80.10.50">
    <property type="match status" value="1"/>
</dbReference>
<evidence type="ECO:0000313" key="2">
    <source>
        <dbReference type="EMBL" id="KAJ7218601.1"/>
    </source>
</evidence>
<evidence type="ECO:0000313" key="3">
    <source>
        <dbReference type="Proteomes" id="UP001219525"/>
    </source>
</evidence>
<dbReference type="Proteomes" id="UP001219525">
    <property type="component" value="Unassembled WGS sequence"/>
</dbReference>